<sequence length="308" mass="35472">MVIYYLDLLWGLNVVIHIVLFAGTARLTKRTLSKKRLLIVSLIGSCSIFIVLTPWEFLLVHPIGKVFLSILLVFIGFGYVSLSVFLQQLFMFYIVSFLAAGTMIGLETMRFSAVERQGFITDISSIMYTRFSFPIILLAILLIWVIFQGMARFMKTRRQQFSKIVNITAVLGDTEWEGNALVDTGNQLKDPITRFPVMVMEINLLKDQLSKKELEQWRHMIRSQRVEELEHMKQWKDRWSLVPFRTAGQDMKMMFTLKPDYLLIEEEGKPERVDSVLIGLEANVLSSKGDFQMIFPADALSTSKHDNA</sequence>
<keyword evidence="3" id="KW-1133">Transmembrane helix</keyword>
<dbReference type="GO" id="GO:0005886">
    <property type="term" value="C:plasma membrane"/>
    <property type="evidence" value="ECO:0007669"/>
    <property type="project" value="UniProtKB-SubCell"/>
</dbReference>
<dbReference type="AlphaFoldDB" id="A0A3R9WQD4"/>
<dbReference type="EC" id="3.4.23.-" evidence="1"/>
<reference evidence="4 5" key="1">
    <citation type="submission" date="2018-10" db="EMBL/GenBank/DDBJ databases">
        <title>Draft genome sequence of Bacillus salarius IM0101, isolated from a hypersaline soil in Inner Mongolia, China.</title>
        <authorList>
            <person name="Yamprayoonswat W."/>
            <person name="Boonvisut S."/>
            <person name="Jumpathong W."/>
            <person name="Sittihan S."/>
            <person name="Ruangsuj P."/>
            <person name="Wanthongcharoen S."/>
            <person name="Thongpramul N."/>
            <person name="Pimmason S."/>
            <person name="Yu B."/>
            <person name="Yasawong M."/>
        </authorList>
    </citation>
    <scope>NUCLEOTIDE SEQUENCE [LARGE SCALE GENOMIC DNA]</scope>
    <source>
        <strain evidence="4 5">IM0101</strain>
    </source>
</reference>
<comment type="similarity">
    <text evidence="1">Belongs to the peptidase U4 family.</text>
</comment>
<keyword evidence="1" id="KW-0645">Protease</keyword>
<evidence type="ECO:0000313" key="5">
    <source>
        <dbReference type="Proteomes" id="UP000275076"/>
    </source>
</evidence>
<keyword evidence="1" id="KW-0749">Sporulation</keyword>
<feature type="transmembrane region" description="Helical" evidence="3">
    <location>
        <begin position="63"/>
        <end position="82"/>
    </location>
</feature>
<keyword evidence="1 3" id="KW-0472">Membrane</keyword>
<gene>
    <name evidence="4" type="ORF">D7Z54_21040</name>
</gene>
<comment type="subunit">
    <text evidence="1">Self-associates. Interacts with SigE. Interacts with SpoIIR.</text>
</comment>
<comment type="function">
    <text evidence="1">Probable aspartic protease that is responsible for the proteolytic cleavage of the RNA polymerase sigma E factor (SigE/spoIIGB) to yield the active peptide in the mother cell during sporulation. Responds to a signal from the forespore that is triggered by the extracellular signal protein SpoIIR.</text>
</comment>
<keyword evidence="1" id="KW-0378">Hydrolase</keyword>
<dbReference type="GO" id="GO:0030435">
    <property type="term" value="P:sporulation resulting in formation of a cellular spore"/>
    <property type="evidence" value="ECO:0007669"/>
    <property type="project" value="UniProtKB-KW"/>
</dbReference>
<feature type="transmembrane region" description="Helical" evidence="3">
    <location>
        <begin position="6"/>
        <end position="25"/>
    </location>
</feature>
<dbReference type="OrthoDB" id="2690199at2"/>
<keyword evidence="5" id="KW-1185">Reference proteome</keyword>
<dbReference type="Proteomes" id="UP000275076">
    <property type="component" value="Unassembled WGS sequence"/>
</dbReference>
<keyword evidence="1" id="KW-1003">Cell membrane</keyword>
<dbReference type="GO" id="GO:0006508">
    <property type="term" value="P:proteolysis"/>
    <property type="evidence" value="ECO:0007669"/>
    <property type="project" value="UniProtKB-KW"/>
</dbReference>
<dbReference type="InterPro" id="IPR005081">
    <property type="entry name" value="SpoIIGA"/>
</dbReference>
<dbReference type="PIRSF" id="PIRSF018571">
    <property type="entry name" value="SpoIIGA"/>
    <property type="match status" value="1"/>
</dbReference>
<organism evidence="4 5">
    <name type="scientific">Salibacterium salarium</name>
    <dbReference type="NCBI Taxonomy" id="284579"/>
    <lineage>
        <taxon>Bacteria</taxon>
        <taxon>Bacillati</taxon>
        <taxon>Bacillota</taxon>
        <taxon>Bacilli</taxon>
        <taxon>Bacillales</taxon>
        <taxon>Bacillaceae</taxon>
    </lineage>
</organism>
<feature type="transmembrane region" description="Helical" evidence="3">
    <location>
        <begin position="89"/>
        <end position="106"/>
    </location>
</feature>
<protein>
    <recommendedName>
        <fullName evidence="1">Sporulation sigma-E factor-processing peptidase</fullName>
        <ecNumber evidence="1">3.4.23.-</ecNumber>
    </recommendedName>
    <alternativeName>
        <fullName evidence="1">Membrane-associated aspartic protease</fullName>
    </alternativeName>
    <alternativeName>
        <fullName evidence="1">Stage II sporulation protein GA</fullName>
    </alternativeName>
</protein>
<evidence type="ECO:0000256" key="3">
    <source>
        <dbReference type="SAM" id="Phobius"/>
    </source>
</evidence>
<accession>A0A3R9WQD4</accession>
<evidence type="ECO:0000256" key="2">
    <source>
        <dbReference type="PIRSR" id="PIRSR018571-1"/>
    </source>
</evidence>
<feature type="transmembrane region" description="Helical" evidence="3">
    <location>
        <begin position="37"/>
        <end position="57"/>
    </location>
</feature>
<keyword evidence="1" id="KW-0064">Aspartyl protease</keyword>
<feature type="active site" evidence="2">
    <location>
        <position position="183"/>
    </location>
</feature>
<dbReference type="GO" id="GO:0004190">
    <property type="term" value="F:aspartic-type endopeptidase activity"/>
    <property type="evidence" value="ECO:0007669"/>
    <property type="project" value="UniProtKB-KW"/>
</dbReference>
<feature type="transmembrane region" description="Helical" evidence="3">
    <location>
        <begin position="126"/>
        <end position="147"/>
    </location>
</feature>
<dbReference type="GO" id="GO:0030436">
    <property type="term" value="P:asexual sporulation"/>
    <property type="evidence" value="ECO:0007669"/>
    <property type="project" value="InterPro"/>
</dbReference>
<proteinExistence type="inferred from homology"/>
<keyword evidence="3" id="KW-0812">Transmembrane</keyword>
<dbReference type="Pfam" id="PF03419">
    <property type="entry name" value="Peptidase_U4"/>
    <property type="match status" value="1"/>
</dbReference>
<name>A0A3R9WQD4_9BACI</name>
<comment type="caution">
    <text evidence="4">The sequence shown here is derived from an EMBL/GenBank/DDBJ whole genome shotgun (WGS) entry which is preliminary data.</text>
</comment>
<comment type="subcellular location">
    <subcellularLocation>
        <location evidence="1">Cell membrane</location>
    </subcellularLocation>
</comment>
<evidence type="ECO:0000256" key="1">
    <source>
        <dbReference type="PIRNR" id="PIRNR018571"/>
    </source>
</evidence>
<dbReference type="EMBL" id="RBVX01000025">
    <property type="protein sequence ID" value="RSL31352.1"/>
    <property type="molecule type" value="Genomic_DNA"/>
</dbReference>
<evidence type="ECO:0000313" key="4">
    <source>
        <dbReference type="EMBL" id="RSL31352.1"/>
    </source>
</evidence>